<keyword evidence="1" id="KW-1133">Transmembrane helix</keyword>
<dbReference type="RefSeq" id="WP_117752361.1">
    <property type="nucleotide sequence ID" value="NZ_BLYJ01000078.1"/>
</dbReference>
<name>A0ABQ1E418_9FIRM</name>
<reference evidence="2 3" key="1">
    <citation type="submission" date="2020-06" db="EMBL/GenBank/DDBJ databases">
        <title>Characterization of fructooligosaccharide metabolism and fructooligosaccharide-degrading enzymes in human commensal butyrate producers.</title>
        <authorList>
            <person name="Tanno H."/>
            <person name="Fujii T."/>
            <person name="Hirano K."/>
            <person name="Maeno S."/>
            <person name="Tonozuka T."/>
            <person name="Sakamoto M."/>
            <person name="Ohkuma M."/>
            <person name="Tochio T."/>
            <person name="Endo A."/>
        </authorList>
    </citation>
    <scope>NUCLEOTIDE SEQUENCE [LARGE SCALE GENOMIC DNA]</scope>
    <source>
        <strain evidence="2 3">JCM 31056</strain>
    </source>
</reference>
<keyword evidence="1" id="KW-0812">Transmembrane</keyword>
<protein>
    <submittedName>
        <fullName evidence="2">Uncharacterized protein</fullName>
    </submittedName>
</protein>
<gene>
    <name evidence="2" type="ORF">BUFA31_28370</name>
</gene>
<organism evidence="2 3">
    <name type="scientific">Butyricicoccus faecihominis</name>
    <dbReference type="NCBI Taxonomy" id="1712515"/>
    <lineage>
        <taxon>Bacteria</taxon>
        <taxon>Bacillati</taxon>
        <taxon>Bacillota</taxon>
        <taxon>Clostridia</taxon>
        <taxon>Eubacteriales</taxon>
        <taxon>Butyricicoccaceae</taxon>
        <taxon>Butyricicoccus</taxon>
    </lineage>
</organism>
<proteinExistence type="predicted"/>
<keyword evidence="3" id="KW-1185">Reference proteome</keyword>
<dbReference type="EMBL" id="BLYJ01000078">
    <property type="protein sequence ID" value="GFO89673.1"/>
    <property type="molecule type" value="Genomic_DNA"/>
</dbReference>
<dbReference type="Proteomes" id="UP000620147">
    <property type="component" value="Unassembled WGS sequence"/>
</dbReference>
<sequence>MKNFVIQNRKIFVTTCVAVMLCVVTVLHFAEPQDEQIPKLNLPAVGNIVTANTRVSIADAAESEIDNASQSLAVYRLKPVNINQEKKKIEDLFQVSSSDIGTFPTGNTLSDGTTVGIDAQTGRWFYQKPIDFDAKEGTLSDADAIQIAEQFIADNNLYPLQELGDAKVGTTSTGDATQGTEEILRKNVYFYPEIAGKPVYGTFRICISVSGTGEIVGVDKFANEYTLVDADVEGKNYHEVATSLSENEYTLNAEVAPSSILVDSVSDAFYADPESEYIQPIYVLEGSEENQTEKYDIWMDARSN</sequence>
<feature type="transmembrane region" description="Helical" evidence="1">
    <location>
        <begin position="12"/>
        <end position="30"/>
    </location>
</feature>
<evidence type="ECO:0000313" key="2">
    <source>
        <dbReference type="EMBL" id="GFO89673.1"/>
    </source>
</evidence>
<evidence type="ECO:0000256" key="1">
    <source>
        <dbReference type="SAM" id="Phobius"/>
    </source>
</evidence>
<accession>A0ABQ1E418</accession>
<evidence type="ECO:0000313" key="3">
    <source>
        <dbReference type="Proteomes" id="UP000620147"/>
    </source>
</evidence>
<keyword evidence="1" id="KW-0472">Membrane</keyword>
<comment type="caution">
    <text evidence="2">The sequence shown here is derived from an EMBL/GenBank/DDBJ whole genome shotgun (WGS) entry which is preliminary data.</text>
</comment>